<dbReference type="Proteomes" id="UP000828941">
    <property type="component" value="Chromosome 3"/>
</dbReference>
<keyword evidence="2" id="KW-1185">Reference proteome</keyword>
<comment type="caution">
    <text evidence="1">The sequence shown here is derived from an EMBL/GenBank/DDBJ whole genome shotgun (WGS) entry which is preliminary data.</text>
</comment>
<organism evidence="1 2">
    <name type="scientific">Bauhinia variegata</name>
    <name type="common">Purple orchid tree</name>
    <name type="synonym">Phanera variegata</name>
    <dbReference type="NCBI Taxonomy" id="167791"/>
    <lineage>
        <taxon>Eukaryota</taxon>
        <taxon>Viridiplantae</taxon>
        <taxon>Streptophyta</taxon>
        <taxon>Embryophyta</taxon>
        <taxon>Tracheophyta</taxon>
        <taxon>Spermatophyta</taxon>
        <taxon>Magnoliopsida</taxon>
        <taxon>eudicotyledons</taxon>
        <taxon>Gunneridae</taxon>
        <taxon>Pentapetalae</taxon>
        <taxon>rosids</taxon>
        <taxon>fabids</taxon>
        <taxon>Fabales</taxon>
        <taxon>Fabaceae</taxon>
        <taxon>Cercidoideae</taxon>
        <taxon>Cercideae</taxon>
        <taxon>Bauhiniinae</taxon>
        <taxon>Bauhinia</taxon>
    </lineage>
</organism>
<reference evidence="1 2" key="1">
    <citation type="journal article" date="2022" name="DNA Res.">
        <title>Chromosomal-level genome assembly of the orchid tree Bauhinia variegata (Leguminosae; Cercidoideae) supports the allotetraploid origin hypothesis of Bauhinia.</title>
        <authorList>
            <person name="Zhong Y."/>
            <person name="Chen Y."/>
            <person name="Zheng D."/>
            <person name="Pang J."/>
            <person name="Liu Y."/>
            <person name="Luo S."/>
            <person name="Meng S."/>
            <person name="Qian L."/>
            <person name="Wei D."/>
            <person name="Dai S."/>
            <person name="Zhou R."/>
        </authorList>
    </citation>
    <scope>NUCLEOTIDE SEQUENCE [LARGE SCALE GENOMIC DNA]</scope>
    <source>
        <strain evidence="1">BV-YZ2020</strain>
    </source>
</reference>
<accession>A0ACB9PT66</accession>
<name>A0ACB9PT66_BAUVA</name>
<evidence type="ECO:0000313" key="1">
    <source>
        <dbReference type="EMBL" id="KAI4351204.1"/>
    </source>
</evidence>
<evidence type="ECO:0000313" key="2">
    <source>
        <dbReference type="Proteomes" id="UP000828941"/>
    </source>
</evidence>
<sequence>MAALFGVSSGPKARREFSLPSPLSCSASASEKVLLKFSTLKMSSSLKLQLRPATITCKLSAVSSSSPTRAMVTGVKEVLPQPLTSTSAPPSVFDGTTRLYISYTCPYAQRVWITRNCKGLQEKIQLVPIDLKDRPAWYKEKVYPANKVPSLEHNNEVKGESLDLIKYIDSHFEGPSLFPDDPAKREFAEELLSYTGTFYKSVVSSFKGDVAEADDPFDYIETALSKFNDGHFFLGQFSLVDIAYAPFVERFQPFLLDVKNYDITEGRPKLAEWVKEMNNIEAYKQTCQDPKELVESYKKRFLEQSA</sequence>
<protein>
    <submittedName>
        <fullName evidence="1">Uncharacterized protein</fullName>
    </submittedName>
</protein>
<proteinExistence type="predicted"/>
<dbReference type="EMBL" id="CM039428">
    <property type="protein sequence ID" value="KAI4351204.1"/>
    <property type="molecule type" value="Genomic_DNA"/>
</dbReference>
<gene>
    <name evidence="1" type="ORF">L6164_005583</name>
</gene>